<organism evidence="1 2">
    <name type="scientific">Lipomyces kononenkoae</name>
    <name type="common">Yeast</name>
    <dbReference type="NCBI Taxonomy" id="34357"/>
    <lineage>
        <taxon>Eukaryota</taxon>
        <taxon>Fungi</taxon>
        <taxon>Dikarya</taxon>
        <taxon>Ascomycota</taxon>
        <taxon>Saccharomycotina</taxon>
        <taxon>Lipomycetes</taxon>
        <taxon>Lipomycetales</taxon>
        <taxon>Lipomycetaceae</taxon>
        <taxon>Lipomyces</taxon>
    </lineage>
</organism>
<evidence type="ECO:0000313" key="1">
    <source>
        <dbReference type="EMBL" id="KAK9234330.1"/>
    </source>
</evidence>
<proteinExistence type="predicted"/>
<comment type="caution">
    <text evidence="1">The sequence shown here is derived from an EMBL/GenBank/DDBJ whole genome shotgun (WGS) entry which is preliminary data.</text>
</comment>
<dbReference type="Proteomes" id="UP001433508">
    <property type="component" value="Unassembled WGS sequence"/>
</dbReference>
<evidence type="ECO:0000313" key="2">
    <source>
        <dbReference type="Proteomes" id="UP001433508"/>
    </source>
</evidence>
<reference evidence="2" key="1">
    <citation type="journal article" date="2024" name="Front. Bioeng. Biotechnol.">
        <title>Genome-scale model development and genomic sequencing of the oleaginous clade Lipomyces.</title>
        <authorList>
            <person name="Czajka J.J."/>
            <person name="Han Y."/>
            <person name="Kim J."/>
            <person name="Mondo S.J."/>
            <person name="Hofstad B.A."/>
            <person name="Robles A."/>
            <person name="Haridas S."/>
            <person name="Riley R."/>
            <person name="LaButti K."/>
            <person name="Pangilinan J."/>
            <person name="Andreopoulos W."/>
            <person name="Lipzen A."/>
            <person name="Yan J."/>
            <person name="Wang M."/>
            <person name="Ng V."/>
            <person name="Grigoriev I.V."/>
            <person name="Spatafora J.W."/>
            <person name="Magnuson J.K."/>
            <person name="Baker S.E."/>
            <person name="Pomraning K.R."/>
        </authorList>
    </citation>
    <scope>NUCLEOTIDE SEQUENCE [LARGE SCALE GENOMIC DNA]</scope>
    <source>
        <strain evidence="2">CBS 7786</strain>
    </source>
</reference>
<accession>A0ACC3SRR2</accession>
<dbReference type="EMBL" id="MU971487">
    <property type="protein sequence ID" value="KAK9234330.1"/>
    <property type="molecule type" value="Genomic_DNA"/>
</dbReference>
<gene>
    <name evidence="1" type="ORF">V1525DRAFT_413434</name>
</gene>
<name>A0ACC3SRR2_LIPKO</name>
<keyword evidence="1" id="KW-0378">Hydrolase</keyword>
<protein>
    <submittedName>
        <fullName evidence="1">Carbon-nitrogen hydrolase</fullName>
    </submittedName>
</protein>
<sequence length="321" mass="35798">MISPLSSRHWMYRSINLSATRRLISQYRVSSHVSSRRKMTLAAAGQFCATASMAENLASVKTLIHKSVEMGAKALFLPEASDYIAGSPAETVALAKSIDQSEFVLGIQEELRKLDAPLEVSVGIHESVENEDRCKNVLLWVNSRGEVTQQYQKLHLFDVNLKHGPILMESKSVQPGQEVLPPFDTCLGRIGYAICYDIRFPEHALRLRTLGADIITYPSAFTVRTGQAHWELLGRARAVDTQTYVIMPAQVGAHDPEGKRRSWGHAMIIDPWGTVLAQCPDTDSLPRICVADIDLEVVAKVRTDMPLWQQRRGVPVYGYDV</sequence>
<keyword evidence="2" id="KW-1185">Reference proteome</keyword>